<protein>
    <submittedName>
        <fullName evidence="1">Uncharacterized protein</fullName>
    </submittedName>
</protein>
<name>A0ABQ8K560_9APHY</name>
<accession>A0ABQ8K560</accession>
<comment type="caution">
    <text evidence="1">The sequence shown here is derived from an EMBL/GenBank/DDBJ whole genome shotgun (WGS) entry which is preliminary data.</text>
</comment>
<organism evidence="1 2">
    <name type="scientific">Rhodofomes roseus</name>
    <dbReference type="NCBI Taxonomy" id="34475"/>
    <lineage>
        <taxon>Eukaryota</taxon>
        <taxon>Fungi</taxon>
        <taxon>Dikarya</taxon>
        <taxon>Basidiomycota</taxon>
        <taxon>Agaricomycotina</taxon>
        <taxon>Agaricomycetes</taxon>
        <taxon>Polyporales</taxon>
        <taxon>Rhodofomes</taxon>
    </lineage>
</organism>
<gene>
    <name evidence="1" type="ORF">C8Q71DRAFT_714621</name>
</gene>
<evidence type="ECO:0000313" key="2">
    <source>
        <dbReference type="Proteomes" id="UP000814176"/>
    </source>
</evidence>
<dbReference type="EMBL" id="JADCUA010000023">
    <property type="protein sequence ID" value="KAH9832028.1"/>
    <property type="molecule type" value="Genomic_DNA"/>
</dbReference>
<evidence type="ECO:0000313" key="1">
    <source>
        <dbReference type="EMBL" id="KAH9832028.1"/>
    </source>
</evidence>
<sequence>MVSKPWASPEQLEWFSTKRSAFLAAQKAGKVNEFFTEAESEFFAEWPEISRLFGPDATVEGLSEEELNEYGAALRRRKGQIHSKFYNDQSKTRHEKPKALSVQGLLSTGGHGSSTRAPQEVEVYSKLFYKDRIKDTVDAQKKDVPRSKNIAVVRRETQVAYDNESEEVKREVRARVDALKASASAQVAERSLTTTRTPADYQKCVTLTMSQSYIDWFARAIDSVPQFLERLFAYLAEETGWAYSVMGGGPCPDEGGALQTISYVIHVCYHWCNLSHLSATAITLALHRQATTSSTRT</sequence>
<reference evidence="1 2" key="1">
    <citation type="journal article" date="2021" name="Environ. Microbiol.">
        <title>Gene family expansions and transcriptome signatures uncover fungal adaptations to wood decay.</title>
        <authorList>
            <person name="Hage H."/>
            <person name="Miyauchi S."/>
            <person name="Viragh M."/>
            <person name="Drula E."/>
            <person name="Min B."/>
            <person name="Chaduli D."/>
            <person name="Navarro D."/>
            <person name="Favel A."/>
            <person name="Norest M."/>
            <person name="Lesage-Meessen L."/>
            <person name="Balint B."/>
            <person name="Merenyi Z."/>
            <person name="de Eugenio L."/>
            <person name="Morin E."/>
            <person name="Martinez A.T."/>
            <person name="Baldrian P."/>
            <person name="Stursova M."/>
            <person name="Martinez M.J."/>
            <person name="Novotny C."/>
            <person name="Magnuson J.K."/>
            <person name="Spatafora J.W."/>
            <person name="Maurice S."/>
            <person name="Pangilinan J."/>
            <person name="Andreopoulos W."/>
            <person name="LaButti K."/>
            <person name="Hundley H."/>
            <person name="Na H."/>
            <person name="Kuo A."/>
            <person name="Barry K."/>
            <person name="Lipzen A."/>
            <person name="Henrissat B."/>
            <person name="Riley R."/>
            <person name="Ahrendt S."/>
            <person name="Nagy L.G."/>
            <person name="Grigoriev I.V."/>
            <person name="Martin F."/>
            <person name="Rosso M.N."/>
        </authorList>
    </citation>
    <scope>NUCLEOTIDE SEQUENCE [LARGE SCALE GENOMIC DNA]</scope>
    <source>
        <strain evidence="1 2">CIRM-BRFM 1785</strain>
    </source>
</reference>
<dbReference type="RefSeq" id="XP_047775074.1">
    <property type="nucleotide sequence ID" value="XM_047920983.1"/>
</dbReference>
<proteinExistence type="predicted"/>
<dbReference type="Proteomes" id="UP000814176">
    <property type="component" value="Unassembled WGS sequence"/>
</dbReference>
<keyword evidence="2" id="KW-1185">Reference proteome</keyword>
<dbReference type="GeneID" id="72001715"/>